<dbReference type="PANTHER" id="PTHR13342:SF2">
    <property type="entry name" value="RAGULATOR COMPLEX PROTEIN LAMTOR5"/>
    <property type="match status" value="1"/>
</dbReference>
<comment type="subcellular location">
    <subcellularLocation>
        <location evidence="2">Cytoplasm</location>
    </subcellularLocation>
    <subcellularLocation>
        <location evidence="1">Lysosome</location>
    </subcellularLocation>
</comment>
<dbReference type="GO" id="GO:0005085">
    <property type="term" value="F:guanyl-nucleotide exchange factor activity"/>
    <property type="evidence" value="ECO:0007669"/>
    <property type="project" value="TreeGrafter"/>
</dbReference>
<feature type="region of interest" description="Disordered" evidence="7">
    <location>
        <begin position="143"/>
        <end position="168"/>
    </location>
</feature>
<dbReference type="GO" id="GO:0043066">
    <property type="term" value="P:negative regulation of apoptotic process"/>
    <property type="evidence" value="ECO:0007669"/>
    <property type="project" value="InterPro"/>
</dbReference>
<dbReference type="GO" id="GO:0071230">
    <property type="term" value="P:cellular response to amino acid stimulus"/>
    <property type="evidence" value="ECO:0007669"/>
    <property type="project" value="TreeGrafter"/>
</dbReference>
<dbReference type="PANTHER" id="PTHR13342">
    <property type="entry name" value="RAGULATOR COMPLEX PROTEIN LAMTOR5"/>
    <property type="match status" value="1"/>
</dbReference>
<name>A0A7R9J480_TIMCA</name>
<dbReference type="Gene3D" id="3.30.450.30">
    <property type="entry name" value="Dynein light chain 2a, cytoplasmic"/>
    <property type="match status" value="1"/>
</dbReference>
<protein>
    <recommendedName>
        <fullName evidence="6">Late endosomal/lysosomal adaptor and MAPK and MTOR activator 5</fullName>
    </recommendedName>
</protein>
<evidence type="ECO:0000256" key="5">
    <source>
        <dbReference type="ARBA" id="ARBA00023228"/>
    </source>
</evidence>
<dbReference type="GO" id="GO:0005764">
    <property type="term" value="C:lysosome"/>
    <property type="evidence" value="ECO:0007669"/>
    <property type="project" value="UniProtKB-SubCell"/>
</dbReference>
<gene>
    <name evidence="8" type="ORF">TCMB3V08_LOCUS4835</name>
</gene>
<dbReference type="AlphaFoldDB" id="A0A7R9J480"/>
<dbReference type="EMBL" id="OE180877">
    <property type="protein sequence ID" value="CAD7572181.1"/>
    <property type="molecule type" value="Genomic_DNA"/>
</dbReference>
<sequence>MEKSLEKCMDEITEAAGVTGCILSNNQGLCLGVKGKASNESSGVITAIANQVARLEPGYKPPVILLENDNRPNLFEYKITMPKKLPVKSSVSEHLTLVIYEGVGEQKNRGFAYTDSTTRYARWLGTVELEDVNPHLRGVRVENHLGKTTPSSPDRDSNLNLPVLSSRAQHDKRLVKRSALFGTRRPSPPQPVHAKPYQLSLFVAPGQEYQRKAHSTDAQV</sequence>
<comment type="similarity">
    <text evidence="3">Belongs to the LAMTOR5 family.</text>
</comment>
<evidence type="ECO:0000313" key="8">
    <source>
        <dbReference type="EMBL" id="CAD7572181.1"/>
    </source>
</evidence>
<proteinExistence type="inferred from homology"/>
<accession>A0A7R9J480</accession>
<evidence type="ECO:0000256" key="2">
    <source>
        <dbReference type="ARBA" id="ARBA00004496"/>
    </source>
</evidence>
<dbReference type="PRINTS" id="PR02092">
    <property type="entry name" value="HEPBVIRUSXIP"/>
</dbReference>
<keyword evidence="5" id="KW-0458">Lysosome</keyword>
<dbReference type="GO" id="GO:0071986">
    <property type="term" value="C:Ragulator complex"/>
    <property type="evidence" value="ECO:0007669"/>
    <property type="project" value="InterPro"/>
</dbReference>
<organism evidence="8">
    <name type="scientific">Timema californicum</name>
    <name type="common">California timema</name>
    <name type="synonym">Walking stick</name>
    <dbReference type="NCBI Taxonomy" id="61474"/>
    <lineage>
        <taxon>Eukaryota</taxon>
        <taxon>Metazoa</taxon>
        <taxon>Ecdysozoa</taxon>
        <taxon>Arthropoda</taxon>
        <taxon>Hexapoda</taxon>
        <taxon>Insecta</taxon>
        <taxon>Pterygota</taxon>
        <taxon>Neoptera</taxon>
        <taxon>Polyneoptera</taxon>
        <taxon>Phasmatodea</taxon>
        <taxon>Timematodea</taxon>
        <taxon>Timematoidea</taxon>
        <taxon>Timematidae</taxon>
        <taxon>Timema</taxon>
    </lineage>
</organism>
<dbReference type="InterPro" id="IPR024135">
    <property type="entry name" value="LAMTOR5"/>
</dbReference>
<evidence type="ECO:0000256" key="4">
    <source>
        <dbReference type="ARBA" id="ARBA00022490"/>
    </source>
</evidence>
<dbReference type="Pfam" id="PF16672">
    <property type="entry name" value="LAMTOR5"/>
    <property type="match status" value="1"/>
</dbReference>
<evidence type="ECO:0000256" key="3">
    <source>
        <dbReference type="ARBA" id="ARBA00007795"/>
    </source>
</evidence>
<evidence type="ECO:0000256" key="7">
    <source>
        <dbReference type="SAM" id="MobiDB-lite"/>
    </source>
</evidence>
<dbReference type="GO" id="GO:1904263">
    <property type="term" value="P:positive regulation of TORC1 signaling"/>
    <property type="evidence" value="ECO:0007669"/>
    <property type="project" value="TreeGrafter"/>
</dbReference>
<keyword evidence="4" id="KW-0963">Cytoplasm</keyword>
<evidence type="ECO:0000256" key="6">
    <source>
        <dbReference type="ARBA" id="ARBA00032692"/>
    </source>
</evidence>
<evidence type="ECO:0000256" key="1">
    <source>
        <dbReference type="ARBA" id="ARBA00004371"/>
    </source>
</evidence>
<reference evidence="8" key="1">
    <citation type="submission" date="2020-11" db="EMBL/GenBank/DDBJ databases">
        <authorList>
            <person name="Tran Van P."/>
        </authorList>
    </citation>
    <scope>NUCLEOTIDE SEQUENCE</scope>
</reference>